<comment type="similarity">
    <text evidence="5">Belongs to the copper transporter (Ctr) (TC 1.A.56) family. SLC31A subfamily.</text>
</comment>
<feature type="transmembrane region" description="Helical" evidence="5">
    <location>
        <begin position="24"/>
        <end position="47"/>
    </location>
</feature>
<keyword evidence="3 5" id="KW-1133">Transmembrane helix</keyword>
<feature type="transmembrane region" description="Helical" evidence="5">
    <location>
        <begin position="96"/>
        <end position="116"/>
    </location>
</feature>
<evidence type="ECO:0000256" key="2">
    <source>
        <dbReference type="ARBA" id="ARBA00022692"/>
    </source>
</evidence>
<keyword evidence="7" id="KW-1185">Reference proteome</keyword>
<comment type="subcellular location">
    <subcellularLocation>
        <location evidence="1 5">Membrane</location>
        <topology evidence="1 5">Multi-pass membrane protein</topology>
    </subcellularLocation>
</comment>
<dbReference type="EMBL" id="JALNTZ010000007">
    <property type="protein sequence ID" value="KAJ3645060.1"/>
    <property type="molecule type" value="Genomic_DNA"/>
</dbReference>
<reference evidence="6" key="1">
    <citation type="journal article" date="2023" name="G3 (Bethesda)">
        <title>Whole genome assemblies of Zophobas morio and Tenebrio molitor.</title>
        <authorList>
            <person name="Kaur S."/>
            <person name="Stinson S.A."/>
            <person name="diCenzo G.C."/>
        </authorList>
    </citation>
    <scope>NUCLEOTIDE SEQUENCE</scope>
    <source>
        <strain evidence="6">QUZm001</strain>
    </source>
</reference>
<keyword evidence="4 5" id="KW-0472">Membrane</keyword>
<evidence type="ECO:0000256" key="4">
    <source>
        <dbReference type="ARBA" id="ARBA00023136"/>
    </source>
</evidence>
<keyword evidence="5" id="KW-0186">Copper</keyword>
<dbReference type="InterPro" id="IPR007274">
    <property type="entry name" value="Cop_transporter"/>
</dbReference>
<organism evidence="6 7">
    <name type="scientific">Zophobas morio</name>
    <dbReference type="NCBI Taxonomy" id="2755281"/>
    <lineage>
        <taxon>Eukaryota</taxon>
        <taxon>Metazoa</taxon>
        <taxon>Ecdysozoa</taxon>
        <taxon>Arthropoda</taxon>
        <taxon>Hexapoda</taxon>
        <taxon>Insecta</taxon>
        <taxon>Pterygota</taxon>
        <taxon>Neoptera</taxon>
        <taxon>Endopterygota</taxon>
        <taxon>Coleoptera</taxon>
        <taxon>Polyphaga</taxon>
        <taxon>Cucujiformia</taxon>
        <taxon>Tenebrionidae</taxon>
        <taxon>Zophobas</taxon>
    </lineage>
</organism>
<evidence type="ECO:0000313" key="6">
    <source>
        <dbReference type="EMBL" id="KAJ3645060.1"/>
    </source>
</evidence>
<keyword evidence="5" id="KW-0187">Copper transport</keyword>
<evidence type="ECO:0000313" key="7">
    <source>
        <dbReference type="Proteomes" id="UP001168821"/>
    </source>
</evidence>
<dbReference type="Proteomes" id="UP001168821">
    <property type="component" value="Unassembled WGS sequence"/>
</dbReference>
<feature type="transmembrane region" description="Helical" evidence="5">
    <location>
        <begin position="122"/>
        <end position="141"/>
    </location>
</feature>
<evidence type="ECO:0000256" key="1">
    <source>
        <dbReference type="ARBA" id="ARBA00004141"/>
    </source>
</evidence>
<gene>
    <name evidence="6" type="ORF">Zmor_022748</name>
</gene>
<evidence type="ECO:0000256" key="3">
    <source>
        <dbReference type="ARBA" id="ARBA00022989"/>
    </source>
</evidence>
<dbReference type="GO" id="GO:0005375">
    <property type="term" value="F:copper ion transmembrane transporter activity"/>
    <property type="evidence" value="ECO:0007669"/>
    <property type="project" value="UniProtKB-UniRule"/>
</dbReference>
<name>A0AA38HWM5_9CUCU</name>
<accession>A0AA38HWM5</accession>
<keyword evidence="2 5" id="KW-0812">Transmembrane</keyword>
<keyword evidence="5" id="KW-0406">Ion transport</keyword>
<keyword evidence="5" id="KW-0813">Transport</keyword>
<protein>
    <recommendedName>
        <fullName evidence="5">Copper transport protein</fullName>
    </recommendedName>
</protein>
<dbReference type="PANTHER" id="PTHR12483">
    <property type="entry name" value="SOLUTE CARRIER FAMILY 31 COPPER TRANSPORTERS"/>
    <property type="match status" value="1"/>
</dbReference>
<comment type="caution">
    <text evidence="6">The sequence shown here is derived from an EMBL/GenBank/DDBJ whole genome shotgun (WGS) entry which is preliminary data.</text>
</comment>
<dbReference type="PANTHER" id="PTHR12483:SF27">
    <property type="entry name" value="COPPER TRANSPORT PROTEIN CTR1"/>
    <property type="match status" value="1"/>
</dbReference>
<evidence type="ECO:0000256" key="5">
    <source>
        <dbReference type="RuleBase" id="RU367022"/>
    </source>
</evidence>
<proteinExistence type="inferred from homology"/>
<sequence>MHMFFWWDYKITDFLFHGLTTTSVGSLFGVCIVVSAMSFLFEVLRYFQAKHRQKELMLRSQQIRTICPTETSTLLTENSQSATRPHIKITRIDRTFLFGTEISLWFSLQNLGYILMLSVMGYNGWVLISAVVGGGVGYFVFGQMFMKINLQNCQIIRDTWCMQKCGEPENYPTSRDGESTPALESSAASRSALDCHEVVTASIHAECHTST</sequence>
<dbReference type="Pfam" id="PF04145">
    <property type="entry name" value="Ctr"/>
    <property type="match status" value="1"/>
</dbReference>
<dbReference type="GO" id="GO:0005886">
    <property type="term" value="C:plasma membrane"/>
    <property type="evidence" value="ECO:0007669"/>
    <property type="project" value="TreeGrafter"/>
</dbReference>
<dbReference type="AlphaFoldDB" id="A0AA38HWM5"/>